<sequence>MILTDENFEKEISEAKKPLLIDFWMQGCAPCVLISPILEKLAEEFKEEMLFAKVDLNVAPLATQKYGVNAAPTVILFKNGEPVGGFVGLLPEETIRAWLKENLAKDNEKVEKLIQEYTEYAKKNGFSLNPDKKVVEAIVKSLLEREKTLGARYCPCRRVTENTEENKKIVCPCAYHLEELERDGKCLCGLFVKNVIK</sequence>
<gene>
    <name evidence="6" type="ORF">A2Z68_02445</name>
</gene>
<name>A0A1G2E0J3_9BACT</name>
<dbReference type="EMBL" id="MHLX01000008">
    <property type="protein sequence ID" value="OGZ19245.1"/>
    <property type="molecule type" value="Genomic_DNA"/>
</dbReference>
<evidence type="ECO:0000256" key="3">
    <source>
        <dbReference type="ARBA" id="ARBA00023157"/>
    </source>
</evidence>
<feature type="domain" description="Thioredoxin" evidence="5">
    <location>
        <begin position="1"/>
        <end position="104"/>
    </location>
</feature>
<evidence type="ECO:0000313" key="6">
    <source>
        <dbReference type="EMBL" id="OGZ19245.1"/>
    </source>
</evidence>
<dbReference type="InterPro" id="IPR004209">
    <property type="entry name" value="FTR_bsu"/>
</dbReference>
<dbReference type="CDD" id="cd02956">
    <property type="entry name" value="ybbN"/>
    <property type="match status" value="1"/>
</dbReference>
<evidence type="ECO:0000259" key="5">
    <source>
        <dbReference type="PROSITE" id="PS51352"/>
    </source>
</evidence>
<dbReference type="Gene3D" id="3.90.460.10">
    <property type="entry name" value="Ferredoxin thioredoxin reductase catalytic beta subunit"/>
    <property type="match status" value="1"/>
</dbReference>
<feature type="coiled-coil region" evidence="4">
    <location>
        <begin position="96"/>
        <end position="123"/>
    </location>
</feature>
<accession>A0A1G2E0J3</accession>
<keyword evidence="2" id="KW-0249">Electron transport</keyword>
<keyword evidence="4" id="KW-0175">Coiled coil</keyword>
<dbReference type="PANTHER" id="PTHR45663:SF11">
    <property type="entry name" value="GEO12009P1"/>
    <property type="match status" value="1"/>
</dbReference>
<dbReference type="InterPro" id="IPR036644">
    <property type="entry name" value="FTR_bsu_sf"/>
</dbReference>
<dbReference type="SUPFAM" id="SSF52833">
    <property type="entry name" value="Thioredoxin-like"/>
    <property type="match status" value="1"/>
</dbReference>
<keyword evidence="1" id="KW-0813">Transport</keyword>
<dbReference type="InterPro" id="IPR013766">
    <property type="entry name" value="Thioredoxin_domain"/>
</dbReference>
<dbReference type="InterPro" id="IPR036249">
    <property type="entry name" value="Thioredoxin-like_sf"/>
</dbReference>
<dbReference type="PANTHER" id="PTHR45663">
    <property type="entry name" value="GEO12009P1"/>
    <property type="match status" value="1"/>
</dbReference>
<reference evidence="6 7" key="1">
    <citation type="journal article" date="2016" name="Nat. Commun.">
        <title>Thousands of microbial genomes shed light on interconnected biogeochemical processes in an aquifer system.</title>
        <authorList>
            <person name="Anantharaman K."/>
            <person name="Brown C.T."/>
            <person name="Hug L.A."/>
            <person name="Sharon I."/>
            <person name="Castelle C.J."/>
            <person name="Probst A.J."/>
            <person name="Thomas B.C."/>
            <person name="Singh A."/>
            <person name="Wilkins M.J."/>
            <person name="Karaoz U."/>
            <person name="Brodie E.L."/>
            <person name="Williams K.H."/>
            <person name="Hubbard S.S."/>
            <person name="Banfield J.F."/>
        </authorList>
    </citation>
    <scope>NUCLEOTIDE SEQUENCE [LARGE SCALE GENOMIC DNA]</scope>
</reference>
<dbReference type="GO" id="GO:0005737">
    <property type="term" value="C:cytoplasm"/>
    <property type="evidence" value="ECO:0007669"/>
    <property type="project" value="TreeGrafter"/>
</dbReference>
<comment type="caution">
    <text evidence="6">The sequence shown here is derived from an EMBL/GenBank/DDBJ whole genome shotgun (WGS) entry which is preliminary data.</text>
</comment>
<dbReference type="SUPFAM" id="SSF57662">
    <property type="entry name" value="Ferredoxin thioredoxin reductase (FTR), catalytic beta chain"/>
    <property type="match status" value="1"/>
</dbReference>
<organism evidence="6 7">
    <name type="scientific">Candidatus Nealsonbacteria bacterium RBG_13_38_11</name>
    <dbReference type="NCBI Taxonomy" id="1801662"/>
    <lineage>
        <taxon>Bacteria</taxon>
        <taxon>Candidatus Nealsoniibacteriota</taxon>
    </lineage>
</organism>
<protein>
    <recommendedName>
        <fullName evidence="5">Thioredoxin domain-containing protein</fullName>
    </recommendedName>
</protein>
<dbReference type="PROSITE" id="PS00194">
    <property type="entry name" value="THIOREDOXIN_1"/>
    <property type="match status" value="1"/>
</dbReference>
<dbReference type="PROSITE" id="PS51352">
    <property type="entry name" value="THIOREDOXIN_2"/>
    <property type="match status" value="1"/>
</dbReference>
<proteinExistence type="predicted"/>
<dbReference type="Pfam" id="PF00085">
    <property type="entry name" value="Thioredoxin"/>
    <property type="match status" value="1"/>
</dbReference>
<dbReference type="GO" id="GO:0016730">
    <property type="term" value="F:oxidoreductase activity, acting on iron-sulfur proteins as donors"/>
    <property type="evidence" value="ECO:0007669"/>
    <property type="project" value="InterPro"/>
</dbReference>
<dbReference type="Proteomes" id="UP000176662">
    <property type="component" value="Unassembled WGS sequence"/>
</dbReference>
<evidence type="ECO:0000313" key="7">
    <source>
        <dbReference type="Proteomes" id="UP000176662"/>
    </source>
</evidence>
<dbReference type="AlphaFoldDB" id="A0A1G2E0J3"/>
<keyword evidence="3" id="KW-1015">Disulfide bond</keyword>
<dbReference type="GO" id="GO:0015035">
    <property type="term" value="F:protein-disulfide reductase activity"/>
    <property type="evidence" value="ECO:0007669"/>
    <property type="project" value="TreeGrafter"/>
</dbReference>
<evidence type="ECO:0000256" key="4">
    <source>
        <dbReference type="SAM" id="Coils"/>
    </source>
</evidence>
<evidence type="ECO:0000256" key="1">
    <source>
        <dbReference type="ARBA" id="ARBA00022448"/>
    </source>
</evidence>
<dbReference type="InterPro" id="IPR017937">
    <property type="entry name" value="Thioredoxin_CS"/>
</dbReference>
<dbReference type="Pfam" id="PF02943">
    <property type="entry name" value="FeThRed_B"/>
    <property type="match status" value="1"/>
</dbReference>
<dbReference type="Gene3D" id="3.40.30.10">
    <property type="entry name" value="Glutaredoxin"/>
    <property type="match status" value="1"/>
</dbReference>
<evidence type="ECO:0000256" key="2">
    <source>
        <dbReference type="ARBA" id="ARBA00022982"/>
    </source>
</evidence>